<organism evidence="1 2">
    <name type="scientific">Albula glossodonta</name>
    <name type="common">roundjaw bonefish</name>
    <dbReference type="NCBI Taxonomy" id="121402"/>
    <lineage>
        <taxon>Eukaryota</taxon>
        <taxon>Metazoa</taxon>
        <taxon>Chordata</taxon>
        <taxon>Craniata</taxon>
        <taxon>Vertebrata</taxon>
        <taxon>Euteleostomi</taxon>
        <taxon>Actinopterygii</taxon>
        <taxon>Neopterygii</taxon>
        <taxon>Teleostei</taxon>
        <taxon>Albuliformes</taxon>
        <taxon>Albulidae</taxon>
        <taxon>Albula</taxon>
    </lineage>
</organism>
<reference evidence="1" key="1">
    <citation type="thesis" date="2021" institute="BYU ScholarsArchive" country="Provo, UT, USA">
        <title>Applications of and Algorithms for Genome Assembly and Genomic Analyses with an Emphasis on Marine Teleosts.</title>
        <authorList>
            <person name="Pickett B.D."/>
        </authorList>
    </citation>
    <scope>NUCLEOTIDE SEQUENCE</scope>
    <source>
        <strain evidence="1">HI-2016</strain>
    </source>
</reference>
<gene>
    <name evidence="1" type="ORF">JZ751_010389</name>
</gene>
<comment type="caution">
    <text evidence="1">The sequence shown here is derived from an EMBL/GenBank/DDBJ whole genome shotgun (WGS) entry which is preliminary data.</text>
</comment>
<keyword evidence="2" id="KW-1185">Reference proteome</keyword>
<accession>A0A8T2NUS7</accession>
<proteinExistence type="predicted"/>
<evidence type="ECO:0000313" key="2">
    <source>
        <dbReference type="Proteomes" id="UP000824540"/>
    </source>
</evidence>
<feature type="non-terminal residue" evidence="1">
    <location>
        <position position="146"/>
    </location>
</feature>
<dbReference type="Proteomes" id="UP000824540">
    <property type="component" value="Unassembled WGS sequence"/>
</dbReference>
<feature type="non-terminal residue" evidence="1">
    <location>
        <position position="1"/>
    </location>
</feature>
<name>A0A8T2NUS7_9TELE</name>
<evidence type="ECO:0000313" key="1">
    <source>
        <dbReference type="EMBL" id="KAG9344703.1"/>
    </source>
</evidence>
<protein>
    <submittedName>
        <fullName evidence="1">Uncharacterized protein</fullName>
    </submittedName>
</protein>
<dbReference type="AlphaFoldDB" id="A0A8T2NUS7"/>
<dbReference type="EMBL" id="JAFBMS010000019">
    <property type="protein sequence ID" value="KAG9344703.1"/>
    <property type="molecule type" value="Genomic_DNA"/>
</dbReference>
<sequence length="146" mass="16030">AWVNRAACVCQGVGARQRHHNLAPPLLIIGHLQVTRTTYTPTFPCPPALFLCIVRMQTAMGTSPAMKIPHADFGHPYDSRCKETFSVDCILENPCHGPADSQLKLKASRGGPGKAPWVCSGIGRVWDGRKQPSERRCITVLFIELP</sequence>